<feature type="domain" description="HD/PDEase" evidence="1">
    <location>
        <begin position="49"/>
        <end position="179"/>
    </location>
</feature>
<keyword evidence="3" id="KW-1185">Reference proteome</keyword>
<dbReference type="EMBL" id="JAURUP010000022">
    <property type="protein sequence ID" value="MDP9751433.1"/>
    <property type="molecule type" value="Genomic_DNA"/>
</dbReference>
<protein>
    <submittedName>
        <fullName evidence="2">HD superfamily phosphohydrolase</fullName>
    </submittedName>
</protein>
<dbReference type="InterPro" id="IPR006674">
    <property type="entry name" value="HD_domain"/>
</dbReference>
<dbReference type="CDD" id="cd00077">
    <property type="entry name" value="HDc"/>
    <property type="match status" value="1"/>
</dbReference>
<dbReference type="SMART" id="SM00471">
    <property type="entry name" value="HDc"/>
    <property type="match status" value="1"/>
</dbReference>
<dbReference type="InterPro" id="IPR045509">
    <property type="entry name" value="HD_assoc_2"/>
</dbReference>
<dbReference type="InterPro" id="IPR050135">
    <property type="entry name" value="dGTPase-like"/>
</dbReference>
<organism evidence="2 3">
    <name type="scientific">Thermoanaerobacter pentosaceus</name>
    <dbReference type="NCBI Taxonomy" id="694059"/>
    <lineage>
        <taxon>Bacteria</taxon>
        <taxon>Bacillati</taxon>
        <taxon>Bacillota</taxon>
        <taxon>Clostridia</taxon>
        <taxon>Thermoanaerobacterales</taxon>
        <taxon>Thermoanaerobacteraceae</taxon>
        <taxon>Thermoanaerobacter</taxon>
    </lineage>
</organism>
<dbReference type="PANTHER" id="PTHR11373">
    <property type="entry name" value="DEOXYNUCLEOSIDE TRIPHOSPHATE TRIPHOSPHOHYDROLASE"/>
    <property type="match status" value="1"/>
</dbReference>
<evidence type="ECO:0000313" key="3">
    <source>
        <dbReference type="Proteomes" id="UP001223886"/>
    </source>
</evidence>
<dbReference type="Pfam" id="PF19276">
    <property type="entry name" value="HD_assoc_2"/>
    <property type="match status" value="1"/>
</dbReference>
<dbReference type="Proteomes" id="UP001223886">
    <property type="component" value="Unassembled WGS sequence"/>
</dbReference>
<gene>
    <name evidence="2" type="ORF">J2S24_001944</name>
</gene>
<accession>A0ABT9M5N5</accession>
<comment type="caution">
    <text evidence="2">The sequence shown here is derived from an EMBL/GenBank/DDBJ whole genome shotgun (WGS) entry which is preliminary data.</text>
</comment>
<dbReference type="SUPFAM" id="SSF109604">
    <property type="entry name" value="HD-domain/PDEase-like"/>
    <property type="match status" value="1"/>
</dbReference>
<dbReference type="PANTHER" id="PTHR11373:SF4">
    <property type="entry name" value="DEOXYNUCLEOSIDE TRIPHOSPHATE TRIPHOSPHOHYDROLASE SAMHD1"/>
    <property type="match status" value="1"/>
</dbReference>
<dbReference type="Gene3D" id="1.10.3210.10">
    <property type="entry name" value="Hypothetical protein af1432"/>
    <property type="match status" value="1"/>
</dbReference>
<name>A0ABT9M5N5_9THEO</name>
<evidence type="ECO:0000313" key="2">
    <source>
        <dbReference type="EMBL" id="MDP9751433.1"/>
    </source>
</evidence>
<dbReference type="Pfam" id="PF01966">
    <property type="entry name" value="HD"/>
    <property type="match status" value="1"/>
</dbReference>
<sequence length="430" mass="50955">MKPKYLRDPIHNFIVINKDWILKLIDTIEFQRLRQIKQLGTSEITYYGANHNRLSHSIGTMYLMEKALSQLKSNGASIDEETEMSALAAALLHDIGHGPFSHVFEKVIGSDHEKWTIDIILGDTEINQVLRDKDKDLPQRVASVIRKEYEHKYIVYLLSSQLDVDRMDYLLRDSYYVGVKYGLFDPDMILKSMRIHEDYIAIDYKGLYAVEQYVHARYYMYWQVYYHKTTRGYELLLENILKRAKYLYEQNELDKGINILIPIFEKGNEMDVKDYIKLNDSIILYAISLWRDSKDKVLSDLCNRYLKRDLYKAYELKEDSIQYLGKIENKVKKKLVKYGFEEENIEYYFEIDKPSNVVYDYYVEGEEGEKPVILIHKEGKYKSITRFSESIKSLAGIKKHRYYLYFPRSNYKGEDITDELIKVIKEGEEG</sequence>
<dbReference type="InterPro" id="IPR003607">
    <property type="entry name" value="HD/PDEase_dom"/>
</dbReference>
<evidence type="ECO:0000259" key="1">
    <source>
        <dbReference type="SMART" id="SM00471"/>
    </source>
</evidence>
<reference evidence="2 3" key="1">
    <citation type="submission" date="2023-07" db="EMBL/GenBank/DDBJ databases">
        <title>Genomic Encyclopedia of Type Strains, Phase IV (KMG-IV): sequencing the most valuable type-strain genomes for metagenomic binning, comparative biology and taxonomic classification.</title>
        <authorList>
            <person name="Goeker M."/>
        </authorList>
    </citation>
    <scope>NUCLEOTIDE SEQUENCE [LARGE SCALE GENOMIC DNA]</scope>
    <source>
        <strain evidence="2 3">DSM 25963</strain>
    </source>
</reference>
<dbReference type="RefSeq" id="WP_307681351.1">
    <property type="nucleotide sequence ID" value="NZ_JAURUP010000022.1"/>
</dbReference>
<proteinExistence type="predicted"/>